<keyword evidence="4 6" id="KW-0472">Membrane</keyword>
<feature type="region of interest" description="Disordered" evidence="5">
    <location>
        <begin position="35"/>
        <end position="54"/>
    </location>
</feature>
<keyword evidence="8" id="KW-1185">Reference proteome</keyword>
<dbReference type="PANTHER" id="PTHR15549:SF30">
    <property type="entry name" value="MID2 DOMAIN-CONTAINING PROTEIN"/>
    <property type="match status" value="1"/>
</dbReference>
<feature type="compositionally biased region" description="Low complexity" evidence="5">
    <location>
        <begin position="43"/>
        <end position="54"/>
    </location>
</feature>
<comment type="subcellular location">
    <subcellularLocation>
        <location evidence="1">Membrane</location>
        <topology evidence="1">Single-pass membrane protein</topology>
    </subcellularLocation>
</comment>
<keyword evidence="2 6" id="KW-0812">Transmembrane</keyword>
<name>A0ABP0B539_9PEZI</name>
<organism evidence="7 8">
    <name type="scientific">Sporothrix curviconia</name>
    <dbReference type="NCBI Taxonomy" id="1260050"/>
    <lineage>
        <taxon>Eukaryota</taxon>
        <taxon>Fungi</taxon>
        <taxon>Dikarya</taxon>
        <taxon>Ascomycota</taxon>
        <taxon>Pezizomycotina</taxon>
        <taxon>Sordariomycetes</taxon>
        <taxon>Sordariomycetidae</taxon>
        <taxon>Ophiostomatales</taxon>
        <taxon>Ophiostomataceae</taxon>
        <taxon>Sporothrix</taxon>
    </lineage>
</organism>
<comment type="caution">
    <text evidence="7">The sequence shown here is derived from an EMBL/GenBank/DDBJ whole genome shotgun (WGS) entry which is preliminary data.</text>
</comment>
<evidence type="ECO:0000313" key="8">
    <source>
        <dbReference type="Proteomes" id="UP001642405"/>
    </source>
</evidence>
<dbReference type="Proteomes" id="UP001642405">
    <property type="component" value="Unassembled WGS sequence"/>
</dbReference>
<protein>
    <submittedName>
        <fullName evidence="7">Uncharacterized protein</fullName>
    </submittedName>
</protein>
<evidence type="ECO:0000256" key="6">
    <source>
        <dbReference type="SAM" id="Phobius"/>
    </source>
</evidence>
<evidence type="ECO:0000256" key="5">
    <source>
        <dbReference type="SAM" id="MobiDB-lite"/>
    </source>
</evidence>
<feature type="region of interest" description="Disordered" evidence="5">
    <location>
        <begin position="377"/>
        <end position="418"/>
    </location>
</feature>
<evidence type="ECO:0000256" key="3">
    <source>
        <dbReference type="ARBA" id="ARBA00022989"/>
    </source>
</evidence>
<keyword evidence="3 6" id="KW-1133">Transmembrane helix</keyword>
<reference evidence="7 8" key="1">
    <citation type="submission" date="2024-01" db="EMBL/GenBank/DDBJ databases">
        <authorList>
            <person name="Allen C."/>
            <person name="Tagirdzhanova G."/>
        </authorList>
    </citation>
    <scope>NUCLEOTIDE SEQUENCE [LARGE SCALE GENOMIC DNA]</scope>
</reference>
<sequence>MHLLRSRVFGGISVAVAITVASMASTAAAVFPSSHSNTLDAQPATPTTTSTTTTTTASGNFALGDIVTFQATDFDDNLSTYQNDAIFLSTGSAAKYFGFTVASADYNVNDVSLNIVDNSLTIAKAFLSTPSSSTSLSSTSAVAMTLSFVEPVAGVTTTTQSYSIEIIDTSILASEYDSTALFFAVNWTQAGGSSGTSYSRRFAFTAANSVPESVLAQYTNTNPVLSETINTKTALTTAGTNPATATASTTRATSTNDGASLAGSASSSGSSGLSKGAIAGIVVGAIAAVAIIAALAFFFIRRRNSNSRKNAYNAALLAGSVEPYRGAGPVSNLGGAHANMHDGMGSGTAVNLMEKDALAGGVGAAAGRFAVAGREIGGANAPQSPHSPYTDEDANGTPQTIPSRNIGTSSRTGSAAGTPVVSPVAAQAQPLAGGVLPAAPSPVAVATAAAALPPPAPAPAMRGQVAALIEDHMTPEDVARLEAEELELDADIENAIRNRAAANSRQD</sequence>
<dbReference type="InterPro" id="IPR051694">
    <property type="entry name" value="Immunoregulatory_rcpt-like"/>
</dbReference>
<proteinExistence type="predicted"/>
<evidence type="ECO:0000313" key="7">
    <source>
        <dbReference type="EMBL" id="CAK7214386.1"/>
    </source>
</evidence>
<feature type="transmembrane region" description="Helical" evidence="6">
    <location>
        <begin position="277"/>
        <end position="300"/>
    </location>
</feature>
<dbReference type="PANTHER" id="PTHR15549">
    <property type="entry name" value="PAIRED IMMUNOGLOBULIN-LIKE TYPE 2 RECEPTOR"/>
    <property type="match status" value="1"/>
</dbReference>
<dbReference type="EMBL" id="CAWUHB010000008">
    <property type="protein sequence ID" value="CAK7214386.1"/>
    <property type="molecule type" value="Genomic_DNA"/>
</dbReference>
<evidence type="ECO:0000256" key="1">
    <source>
        <dbReference type="ARBA" id="ARBA00004167"/>
    </source>
</evidence>
<evidence type="ECO:0000256" key="2">
    <source>
        <dbReference type="ARBA" id="ARBA00022692"/>
    </source>
</evidence>
<evidence type="ECO:0000256" key="4">
    <source>
        <dbReference type="ARBA" id="ARBA00023136"/>
    </source>
</evidence>
<feature type="compositionally biased region" description="Polar residues" evidence="5">
    <location>
        <begin position="396"/>
        <end position="415"/>
    </location>
</feature>
<accession>A0ABP0B539</accession>
<gene>
    <name evidence="7" type="ORF">SCUCBS95973_002129</name>
</gene>
<feature type="region of interest" description="Disordered" evidence="5">
    <location>
        <begin position="240"/>
        <end position="272"/>
    </location>
</feature>